<feature type="compositionally biased region" description="Acidic residues" evidence="3">
    <location>
        <begin position="1225"/>
        <end position="1239"/>
    </location>
</feature>
<proteinExistence type="predicted"/>
<evidence type="ECO:0000256" key="1">
    <source>
        <dbReference type="ARBA" id="ARBA00022884"/>
    </source>
</evidence>
<feature type="compositionally biased region" description="Low complexity" evidence="3">
    <location>
        <begin position="507"/>
        <end position="517"/>
    </location>
</feature>
<feature type="compositionally biased region" description="Low complexity" evidence="3">
    <location>
        <begin position="153"/>
        <end position="164"/>
    </location>
</feature>
<feature type="region of interest" description="Disordered" evidence="3">
    <location>
        <begin position="288"/>
        <end position="309"/>
    </location>
</feature>
<evidence type="ECO:0000256" key="2">
    <source>
        <dbReference type="PROSITE-ProRule" id="PRU00332"/>
    </source>
</evidence>
<dbReference type="PRINTS" id="PR01217">
    <property type="entry name" value="PRICHEXTENSN"/>
</dbReference>
<dbReference type="GO" id="GO:0003723">
    <property type="term" value="F:RNA binding"/>
    <property type="evidence" value="ECO:0007669"/>
    <property type="project" value="UniProtKB-UniRule"/>
</dbReference>
<dbReference type="CDD" id="cd07323">
    <property type="entry name" value="LAM"/>
    <property type="match status" value="1"/>
</dbReference>
<dbReference type="InterPro" id="IPR006630">
    <property type="entry name" value="La_HTH"/>
</dbReference>
<dbReference type="CDD" id="cd15457">
    <property type="entry name" value="NADAR"/>
    <property type="match status" value="1"/>
</dbReference>
<feature type="compositionally biased region" description="Low complexity" evidence="3">
    <location>
        <begin position="423"/>
        <end position="432"/>
    </location>
</feature>
<feature type="region of interest" description="Disordered" evidence="3">
    <location>
        <begin position="973"/>
        <end position="1004"/>
    </location>
</feature>
<dbReference type="SUPFAM" id="SSF143990">
    <property type="entry name" value="YbiA-like"/>
    <property type="match status" value="1"/>
</dbReference>
<evidence type="ECO:0000259" key="4">
    <source>
        <dbReference type="PROSITE" id="PS50961"/>
    </source>
</evidence>
<feature type="region of interest" description="Disordered" evidence="3">
    <location>
        <begin position="149"/>
        <end position="233"/>
    </location>
</feature>
<feature type="compositionally biased region" description="Pro residues" evidence="3">
    <location>
        <begin position="728"/>
        <end position="744"/>
    </location>
</feature>
<dbReference type="InterPro" id="IPR036388">
    <property type="entry name" value="WH-like_DNA-bd_sf"/>
</dbReference>
<dbReference type="PANTHER" id="PTHR48125:SF12">
    <property type="entry name" value="AT HOOK TRANSCRIPTION FACTOR FAMILY-RELATED"/>
    <property type="match status" value="1"/>
</dbReference>
<feature type="compositionally biased region" description="Polar residues" evidence="3">
    <location>
        <begin position="176"/>
        <end position="204"/>
    </location>
</feature>
<accession>A0A8H7XS17</accession>
<feature type="compositionally biased region" description="Pro residues" evidence="3">
    <location>
        <begin position="532"/>
        <end position="541"/>
    </location>
</feature>
<gene>
    <name evidence="5" type="ORF">JR316_010324</name>
</gene>
<evidence type="ECO:0000313" key="5">
    <source>
        <dbReference type="EMBL" id="KAG5164683.1"/>
    </source>
</evidence>
<sequence length="1254" mass="134505">MRYVKGLGRKVQGFDEETWVAAREKIVLEGNLLKFQQNPEIKEKLMATGSKHIVEASPRDRIWGIGFGEKNAMGQKERWGLNLLGKALEKTRKRAQLAVKALNIVAANKPTTDVWANRIENIADSGSTNTHLSPELWPEIGQQPKVTVGTVAGSSRRTVTTTGSTEGGGRSMSSTARVQSGIAQSRNNINVSESQKVKGQQQQPSLITETITTTTRSTSPSTSSSSQAPKSAWNVPLVPTVTKPQHEQPIPRIVLASADEQESQTSMGPSTSSGGGKIIFGTIRPLSPPPPTIPASVSSPSPSTSASLGTPTFVSSTSIPFIIGAASSTVKLKSRTSSGSLNTKTRARLSSITSIGDSTNTSNVGSSSEFGYTKKWKFGTTSRGGTPPPVLLSVSSSATSSEDASASALSSATATTTPSVSVSVSVGTSAPSSPLPPPLPLELDDDMRVRDFGYGFGQTPQGERVQGDKENENKAREEGQEPNRNEDQSLNQQPYPHPYWAPNPNAYHLPYPQQYPFLPLPPQHYQGATATSPPPPPPLPLPLQRASVEEASSPRQVPVPIPLPNNYYVPPEQMGAYPHLYSPPGPPYPYSNQLNPPPGMGGGRGRRGYGGRGGRGGARGDGFYGHAYADRERGGYEREREKEFVRGGGDRERGFGGNRDREFGRDRETGRDFGRGSGPRRGRGRGYAGGGGERERNRAEHYFTADRRAYSSNSNGSSVSEARAPPFVVTPPPRFVPLPLPLPHQPLAMRYPPPPLPPPPGFAPPPRPILQSGFVPQQQQLEGPPSNGYNVPLLHPHPQYSSSPSPPSLPNPSSVAHPQGPRQLSPLSQTVSVGDASSSRSPVDEKSTGQHTSVTPSSPLPKTMSPQPLQPPKTQPHHHPAPPPVPAPLTPIPFPLDPTRYWLLGQLEYYLSPQNMAHDIFLRRNMDSKGWIPIELIASFNRVKTLTMDVALVRDVLALSSIAQVRRGGAAALSGDDVVESKGKEEQGADNEDKSAKEGLGGRVDANVTPNVAVGWVRMQGWERYVLPDARPSTVPEQEEENGVGGYGYTQTLGYGAPYGNALYGLSPPPPPLPLHPEYSLGPSVAYGYGQPPFPPRMIDRHAGHAVGWEENPAGRHHGLDGGFWRPPPVGGFIPGTVNGHGYGYEQNMGQVRMEALQVEGPGAKPVNGHSQDTPMEKVSVGADELAVGVEGLRLGDDGSQVSPGHVNVKDKETPSTKKGHREEGDEPEDEDEEEDEEDIIFVMGTQSNVSWVS</sequence>
<dbReference type="EMBL" id="JAFIQS010000011">
    <property type="protein sequence ID" value="KAG5164683.1"/>
    <property type="molecule type" value="Genomic_DNA"/>
</dbReference>
<feature type="compositionally biased region" description="Pro residues" evidence="3">
    <location>
        <begin position="881"/>
        <end position="891"/>
    </location>
</feature>
<feature type="compositionally biased region" description="Low complexity" evidence="3">
    <location>
        <begin position="294"/>
        <end position="309"/>
    </location>
</feature>
<dbReference type="Pfam" id="PF05383">
    <property type="entry name" value="La"/>
    <property type="match status" value="1"/>
</dbReference>
<feature type="compositionally biased region" description="Low complexity" evidence="3">
    <location>
        <begin position="711"/>
        <end position="720"/>
    </location>
</feature>
<protein>
    <recommendedName>
        <fullName evidence="4">HTH La-type RNA-binding domain-containing protein</fullName>
    </recommendedName>
</protein>
<feature type="compositionally biased region" description="Gly residues" evidence="3">
    <location>
        <begin position="610"/>
        <end position="620"/>
    </location>
</feature>
<dbReference type="Pfam" id="PF08719">
    <property type="entry name" value="NADAR"/>
    <property type="match status" value="1"/>
</dbReference>
<dbReference type="InterPro" id="IPR037238">
    <property type="entry name" value="YbiA-like_sf"/>
</dbReference>
<dbReference type="PROSITE" id="PS50961">
    <property type="entry name" value="HTH_LA"/>
    <property type="match status" value="1"/>
</dbReference>
<dbReference type="InterPro" id="IPR012816">
    <property type="entry name" value="NADAR"/>
</dbReference>
<name>A0A8H7XS17_PSICU</name>
<feature type="compositionally biased region" description="Polar residues" evidence="3">
    <location>
        <begin position="825"/>
        <end position="841"/>
    </location>
</feature>
<dbReference type="InterPro" id="IPR036390">
    <property type="entry name" value="WH_DNA-bd_sf"/>
</dbReference>
<feature type="region of interest" description="Disordered" evidence="3">
    <location>
        <begin position="632"/>
        <end position="891"/>
    </location>
</feature>
<dbReference type="PANTHER" id="PTHR48125">
    <property type="entry name" value="LP07818P1"/>
    <property type="match status" value="1"/>
</dbReference>
<feature type="region of interest" description="Disordered" evidence="3">
    <location>
        <begin position="596"/>
        <end position="620"/>
    </location>
</feature>
<feature type="domain" description="HTH La-type RNA-binding" evidence="4">
    <location>
        <begin position="893"/>
        <end position="982"/>
    </location>
</feature>
<dbReference type="OrthoDB" id="206452at2759"/>
<dbReference type="AlphaFoldDB" id="A0A8H7XS17"/>
<feature type="compositionally biased region" description="Basic and acidic residues" evidence="3">
    <location>
        <begin position="632"/>
        <end position="674"/>
    </location>
</feature>
<evidence type="ECO:0000256" key="3">
    <source>
        <dbReference type="SAM" id="MobiDB-lite"/>
    </source>
</evidence>
<feature type="compositionally biased region" description="Basic and acidic residues" evidence="3">
    <location>
        <begin position="692"/>
        <end position="709"/>
    </location>
</feature>
<organism evidence="5">
    <name type="scientific">Psilocybe cubensis</name>
    <name type="common">Psychedelic mushroom</name>
    <name type="synonym">Stropharia cubensis</name>
    <dbReference type="NCBI Taxonomy" id="181762"/>
    <lineage>
        <taxon>Eukaryota</taxon>
        <taxon>Fungi</taxon>
        <taxon>Dikarya</taxon>
        <taxon>Basidiomycota</taxon>
        <taxon>Agaricomycotina</taxon>
        <taxon>Agaricomycetes</taxon>
        <taxon>Agaricomycetidae</taxon>
        <taxon>Agaricales</taxon>
        <taxon>Agaricineae</taxon>
        <taxon>Strophariaceae</taxon>
        <taxon>Psilocybe</taxon>
    </lineage>
</organism>
<feature type="compositionally biased region" description="Basic and acidic residues" evidence="3">
    <location>
        <begin position="1208"/>
        <end position="1224"/>
    </location>
</feature>
<dbReference type="NCBIfam" id="TIGR02464">
    <property type="entry name" value="ribofla_fusion"/>
    <property type="match status" value="1"/>
</dbReference>
<feature type="compositionally biased region" description="Low complexity" evidence="3">
    <location>
        <begin position="205"/>
        <end position="226"/>
    </location>
</feature>
<feature type="region of interest" description="Disordered" evidence="3">
    <location>
        <begin position="423"/>
        <end position="557"/>
    </location>
</feature>
<keyword evidence="1 2" id="KW-0694">RNA-binding</keyword>
<feature type="compositionally biased region" description="Pro residues" evidence="3">
    <location>
        <begin position="751"/>
        <end position="768"/>
    </location>
</feature>
<reference evidence="5" key="1">
    <citation type="submission" date="2021-02" db="EMBL/GenBank/DDBJ databases">
        <title>Psilocybe cubensis genome.</title>
        <authorList>
            <person name="Mckernan K.J."/>
            <person name="Crawford S."/>
            <person name="Trippe A."/>
            <person name="Kane L.T."/>
            <person name="Mclaughlin S."/>
        </authorList>
    </citation>
    <scope>NUCLEOTIDE SEQUENCE [LARGE SCALE GENOMIC DNA]</scope>
    <source>
        <strain evidence="5">MGC-MH-2018</strain>
    </source>
</reference>
<dbReference type="Gene3D" id="1.10.10.10">
    <property type="entry name" value="Winged helix-like DNA-binding domain superfamily/Winged helix DNA-binding domain"/>
    <property type="match status" value="1"/>
</dbReference>
<dbReference type="SUPFAM" id="SSF46785">
    <property type="entry name" value="Winged helix' DNA-binding domain"/>
    <property type="match status" value="1"/>
</dbReference>
<comment type="caution">
    <text evidence="5">The sequence shown here is derived from an EMBL/GenBank/DDBJ whole genome shotgun (WGS) entry which is preliminary data.</text>
</comment>
<dbReference type="Gene3D" id="1.10.357.40">
    <property type="entry name" value="YbiA-like"/>
    <property type="match status" value="1"/>
</dbReference>
<feature type="compositionally biased region" description="Basic and acidic residues" evidence="3">
    <location>
        <begin position="465"/>
        <end position="487"/>
    </location>
</feature>
<feature type="region of interest" description="Disordered" evidence="3">
    <location>
        <begin position="1194"/>
        <end position="1239"/>
    </location>
</feature>
<dbReference type="SMART" id="SM00715">
    <property type="entry name" value="LA"/>
    <property type="match status" value="1"/>
</dbReference>
<feature type="compositionally biased region" description="Low complexity" evidence="3">
    <location>
        <begin position="792"/>
        <end position="803"/>
    </location>
</feature>
<feature type="compositionally biased region" description="Basic and acidic residues" evidence="3">
    <location>
        <begin position="979"/>
        <end position="997"/>
    </location>
</feature>